<name>A0A151CEM5_9BACT</name>
<dbReference type="Proteomes" id="UP000075359">
    <property type="component" value="Unassembled WGS sequence"/>
</dbReference>
<evidence type="ECO:0000256" key="1">
    <source>
        <dbReference type="ARBA" id="ARBA00004752"/>
    </source>
</evidence>
<comment type="similarity">
    <text evidence="2">Belongs to the YkuD family.</text>
</comment>
<evidence type="ECO:0000313" key="11">
    <source>
        <dbReference type="Proteomes" id="UP000075359"/>
    </source>
</evidence>
<feature type="active site" description="Proton donor/acceptor" evidence="7">
    <location>
        <position position="311"/>
    </location>
</feature>
<gene>
    <name evidence="10" type="ORF">AS592_05225</name>
</gene>
<evidence type="ECO:0000313" key="10">
    <source>
        <dbReference type="EMBL" id="KYJ85988.1"/>
    </source>
</evidence>
<feature type="domain" description="L,D-TPase catalytic" evidence="9">
    <location>
        <begin position="203"/>
        <end position="364"/>
    </location>
</feature>
<evidence type="ECO:0000256" key="7">
    <source>
        <dbReference type="PROSITE-ProRule" id="PRU01373"/>
    </source>
</evidence>
<evidence type="ECO:0000256" key="2">
    <source>
        <dbReference type="ARBA" id="ARBA00005992"/>
    </source>
</evidence>
<dbReference type="Pfam" id="PF03734">
    <property type="entry name" value="YkuD"/>
    <property type="match status" value="1"/>
</dbReference>
<feature type="chain" id="PRO_5007578418" description="L,D-TPase catalytic domain-containing protein" evidence="8">
    <location>
        <begin position="21"/>
        <end position="416"/>
    </location>
</feature>
<dbReference type="InterPro" id="IPR038063">
    <property type="entry name" value="Transpep_catalytic_dom"/>
</dbReference>
<sequence length="416" mass="48692">MKKSLLLLLLLQAVLFAATADPRLISYQERYSLCHGKTDYQISECLLNGNLNYARFRGDRSVFRKISTSRIRKAAQEGRAYEFTMQHIPETKRYTGLVEYLDYLYSIREAYRTPAFAGDEDDDIMKMKRVFNLLLLTDLEETPERTPEFEAALLEFQRRQGLAVDGKIGPRTKRALKQPMKRIITKIKKNLTIERIMKPKPSEYILVNIPEFRMHYYKHGEEILSMKVVVGKPKMRTPIFTQKMKFIVLNPTWNVPPSIYAKEYAHKSPAQLRKLGLHYGKNGKLYQPAGRKNALGLVKFLFPNKFNVYMHDTPAKSLFQRSRRAYSHGCIRLEKPMDLLHKLGYRYKPGKTTWKSLEREIPVFVEYHTVWVDDEGAVQFRPDIYGYEKKLFSRPVRRTAPGKVHPVKKKDILSDF</sequence>
<evidence type="ECO:0000256" key="6">
    <source>
        <dbReference type="ARBA" id="ARBA00023316"/>
    </source>
</evidence>
<dbReference type="SUPFAM" id="SSF141523">
    <property type="entry name" value="L,D-transpeptidase catalytic domain-like"/>
    <property type="match status" value="1"/>
</dbReference>
<evidence type="ECO:0000259" key="9">
    <source>
        <dbReference type="PROSITE" id="PS52029"/>
    </source>
</evidence>
<organism evidence="10 11">
    <name type="scientific">Sulfurovum riftiae</name>
    <dbReference type="NCBI Taxonomy" id="1630136"/>
    <lineage>
        <taxon>Bacteria</taxon>
        <taxon>Pseudomonadati</taxon>
        <taxon>Campylobacterota</taxon>
        <taxon>Epsilonproteobacteria</taxon>
        <taxon>Campylobacterales</taxon>
        <taxon>Sulfurovaceae</taxon>
        <taxon>Sulfurovum</taxon>
    </lineage>
</organism>
<dbReference type="CDD" id="cd16913">
    <property type="entry name" value="YkuD_like"/>
    <property type="match status" value="1"/>
</dbReference>
<dbReference type="STRING" id="1630136.AS592_05225"/>
<dbReference type="OrthoDB" id="9778545at2"/>
<keyword evidence="8" id="KW-0732">Signal</keyword>
<keyword evidence="5 7" id="KW-0573">Peptidoglycan synthesis</keyword>
<dbReference type="EMBL" id="LNKT01000056">
    <property type="protein sequence ID" value="KYJ85988.1"/>
    <property type="molecule type" value="Genomic_DNA"/>
</dbReference>
<dbReference type="SUPFAM" id="SSF47090">
    <property type="entry name" value="PGBD-like"/>
    <property type="match status" value="1"/>
</dbReference>
<dbReference type="InterPro" id="IPR036366">
    <property type="entry name" value="PGBDSf"/>
</dbReference>
<dbReference type="UniPathway" id="UPA00219"/>
<feature type="active site" description="Nucleophile" evidence="7">
    <location>
        <position position="330"/>
    </location>
</feature>
<dbReference type="AlphaFoldDB" id="A0A151CEM5"/>
<dbReference type="RefSeq" id="WP_067332008.1">
    <property type="nucleotide sequence ID" value="NZ_LNKT01000056.1"/>
</dbReference>
<dbReference type="GO" id="GO:0016740">
    <property type="term" value="F:transferase activity"/>
    <property type="evidence" value="ECO:0007669"/>
    <property type="project" value="UniProtKB-KW"/>
</dbReference>
<dbReference type="PANTHER" id="PTHR41533:SF2">
    <property type="entry name" value="BLR7131 PROTEIN"/>
    <property type="match status" value="1"/>
</dbReference>
<dbReference type="PANTHER" id="PTHR41533">
    <property type="entry name" value="L,D-TRANSPEPTIDASE HI_1667-RELATED"/>
    <property type="match status" value="1"/>
</dbReference>
<dbReference type="Gene3D" id="1.10.101.10">
    <property type="entry name" value="PGBD-like superfamily/PGBD"/>
    <property type="match status" value="1"/>
</dbReference>
<feature type="signal peptide" evidence="8">
    <location>
        <begin position="1"/>
        <end position="20"/>
    </location>
</feature>
<protein>
    <recommendedName>
        <fullName evidence="9">L,D-TPase catalytic domain-containing protein</fullName>
    </recommendedName>
</protein>
<dbReference type="InterPro" id="IPR052905">
    <property type="entry name" value="LD-transpeptidase_YkuD-like"/>
</dbReference>
<dbReference type="InterPro" id="IPR036365">
    <property type="entry name" value="PGBD-like_sf"/>
</dbReference>
<comment type="pathway">
    <text evidence="1 7">Cell wall biogenesis; peptidoglycan biosynthesis.</text>
</comment>
<accession>A0A151CEM5</accession>
<proteinExistence type="inferred from homology"/>
<keyword evidence="4 7" id="KW-0133">Cell shape</keyword>
<dbReference type="GO" id="GO:0071555">
    <property type="term" value="P:cell wall organization"/>
    <property type="evidence" value="ECO:0007669"/>
    <property type="project" value="UniProtKB-UniRule"/>
</dbReference>
<dbReference type="InterPro" id="IPR005490">
    <property type="entry name" value="LD_TPept_cat_dom"/>
</dbReference>
<dbReference type="GO" id="GO:0004180">
    <property type="term" value="F:carboxypeptidase activity"/>
    <property type="evidence" value="ECO:0007669"/>
    <property type="project" value="UniProtKB-ARBA"/>
</dbReference>
<dbReference type="Gene3D" id="2.40.440.10">
    <property type="entry name" value="L,D-transpeptidase catalytic domain-like"/>
    <property type="match status" value="1"/>
</dbReference>
<evidence type="ECO:0000256" key="4">
    <source>
        <dbReference type="ARBA" id="ARBA00022960"/>
    </source>
</evidence>
<keyword evidence="6 7" id="KW-0961">Cell wall biogenesis/degradation</keyword>
<dbReference type="GO" id="GO:0009252">
    <property type="term" value="P:peptidoglycan biosynthetic process"/>
    <property type="evidence" value="ECO:0007669"/>
    <property type="project" value="UniProtKB-UniPathway"/>
</dbReference>
<dbReference type="PROSITE" id="PS52029">
    <property type="entry name" value="LD_TPASE"/>
    <property type="match status" value="1"/>
</dbReference>
<dbReference type="InterPro" id="IPR002477">
    <property type="entry name" value="Peptidoglycan-bd-like"/>
</dbReference>
<evidence type="ECO:0000256" key="8">
    <source>
        <dbReference type="SAM" id="SignalP"/>
    </source>
</evidence>
<keyword evidence="11" id="KW-1185">Reference proteome</keyword>
<evidence type="ECO:0000256" key="3">
    <source>
        <dbReference type="ARBA" id="ARBA00022679"/>
    </source>
</evidence>
<evidence type="ECO:0000256" key="5">
    <source>
        <dbReference type="ARBA" id="ARBA00022984"/>
    </source>
</evidence>
<dbReference type="GO" id="GO:0008360">
    <property type="term" value="P:regulation of cell shape"/>
    <property type="evidence" value="ECO:0007669"/>
    <property type="project" value="UniProtKB-UniRule"/>
</dbReference>
<keyword evidence="3" id="KW-0808">Transferase</keyword>
<comment type="caution">
    <text evidence="10">The sequence shown here is derived from an EMBL/GenBank/DDBJ whole genome shotgun (WGS) entry which is preliminary data.</text>
</comment>
<dbReference type="Pfam" id="PF01471">
    <property type="entry name" value="PG_binding_1"/>
    <property type="match status" value="1"/>
</dbReference>
<reference evidence="10 11" key="1">
    <citation type="submission" date="2015-11" db="EMBL/GenBank/DDBJ databases">
        <title>Draft genome of Sulfurovum riftiae 1812E, a member of the Epsilonproteobacteria isolated from the tube of the deep-sea hydrothermal vent tubewom Riftia pachyptila.</title>
        <authorList>
            <person name="Vetriani C."/>
            <person name="Giovannelli D."/>
        </authorList>
    </citation>
    <scope>NUCLEOTIDE SEQUENCE [LARGE SCALE GENOMIC DNA]</scope>
    <source>
        <strain evidence="10 11">1812E</strain>
    </source>
</reference>